<reference evidence="2" key="2">
    <citation type="submission" date="2015-03" db="EMBL/GenBank/DDBJ databases">
        <authorList>
            <person name="Chow C.-E.T."/>
            <person name="Winget D.M."/>
            <person name="White R.A.III."/>
            <person name="Hallam S.J."/>
            <person name="Suttle C.A."/>
        </authorList>
    </citation>
    <scope>NUCLEOTIDE SEQUENCE</scope>
    <source>
        <strain evidence="2">Oxic1_8</strain>
    </source>
</reference>
<dbReference type="EMBL" id="KR029603">
    <property type="protein sequence ID" value="AKH48433.1"/>
    <property type="molecule type" value="Genomic_DNA"/>
</dbReference>
<evidence type="ECO:0000313" key="2">
    <source>
        <dbReference type="EMBL" id="AKH48433.1"/>
    </source>
</evidence>
<feature type="region of interest" description="Disordered" evidence="1">
    <location>
        <begin position="172"/>
        <end position="197"/>
    </location>
</feature>
<sequence length="212" mass="21742">MTRAAGVGHPTAAGDVDNLGSLNLVQMIPIDHAPGFARQCSRAARQFSGVAPFVLAARAASAAMFKPAAVRARVRLSQLAGGSSVFPELKTPPPPAAGSVWITGPIPSTTTVRAGGDGCLFSSLLFSSLGDAVVALASRSDRDALDFDARFAPRARAFAVFPLCSSNLGNVRPPSTSSNHPTAIRASANPPALVSRSSNARVTPRALPSIVC</sequence>
<feature type="compositionally biased region" description="Polar residues" evidence="1">
    <location>
        <begin position="172"/>
        <end position="181"/>
    </location>
</feature>
<protein>
    <submittedName>
        <fullName evidence="2">Uncharacterized protein</fullName>
    </submittedName>
</protein>
<organism evidence="2">
    <name type="scientific">uncultured marine virus</name>
    <dbReference type="NCBI Taxonomy" id="186617"/>
    <lineage>
        <taxon>Viruses</taxon>
        <taxon>environmental samples</taxon>
    </lineage>
</organism>
<proteinExistence type="predicted"/>
<evidence type="ECO:0000256" key="1">
    <source>
        <dbReference type="SAM" id="MobiDB-lite"/>
    </source>
</evidence>
<name>A0A0F7LA82_9VIRU</name>
<accession>A0A0F7LA82</accession>
<reference evidence="2" key="1">
    <citation type="journal article" date="2015" name="Front. Microbiol.">
        <title>Combining genomic sequencing methods to explore viral diversity and reveal potential virus-host interactions.</title>
        <authorList>
            <person name="Chow C.E."/>
            <person name="Winget D.M."/>
            <person name="White R.A.III."/>
            <person name="Hallam S.J."/>
            <person name="Suttle C.A."/>
        </authorList>
    </citation>
    <scope>NUCLEOTIDE SEQUENCE</scope>
    <source>
        <strain evidence="2">Oxic1_8</strain>
    </source>
</reference>